<organism evidence="7">
    <name type="scientific">Aquifex aeolicus</name>
    <dbReference type="NCBI Taxonomy" id="63363"/>
    <lineage>
        <taxon>Bacteria</taxon>
        <taxon>Pseudomonadati</taxon>
        <taxon>Aquificota</taxon>
        <taxon>Aquificia</taxon>
        <taxon>Aquificales</taxon>
        <taxon>Aquificaceae</taxon>
        <taxon>Aquifex</taxon>
    </lineage>
</organism>
<dbReference type="Pfam" id="PF00440">
    <property type="entry name" value="TetR_N"/>
    <property type="match status" value="1"/>
</dbReference>
<dbReference type="GO" id="GO:0000976">
    <property type="term" value="F:transcription cis-regulatory region binding"/>
    <property type="evidence" value="ECO:0007669"/>
    <property type="project" value="TreeGrafter"/>
</dbReference>
<sequence length="54" mass="6369">MRQRALKEHLREERRVRIIRTACRLFAEKGYHSATMPDIAQALGMSVGNLYNYF</sequence>
<proteinExistence type="predicted"/>
<keyword evidence="3 5" id="KW-0238">DNA-binding</keyword>
<dbReference type="Proteomes" id="UP000885792">
    <property type="component" value="Unassembled WGS sequence"/>
</dbReference>
<dbReference type="GO" id="GO:0003700">
    <property type="term" value="F:DNA-binding transcription factor activity"/>
    <property type="evidence" value="ECO:0007669"/>
    <property type="project" value="TreeGrafter"/>
</dbReference>
<dbReference type="EMBL" id="DRNB01000077">
    <property type="protein sequence ID" value="HHJ63701.1"/>
    <property type="molecule type" value="Genomic_DNA"/>
</dbReference>
<dbReference type="PANTHER" id="PTHR30055">
    <property type="entry name" value="HTH-TYPE TRANSCRIPTIONAL REGULATOR RUTR"/>
    <property type="match status" value="1"/>
</dbReference>
<evidence type="ECO:0000256" key="1">
    <source>
        <dbReference type="ARBA" id="ARBA00022491"/>
    </source>
</evidence>
<feature type="DNA-binding region" description="H-T-H motif" evidence="5">
    <location>
        <begin position="35"/>
        <end position="54"/>
    </location>
</feature>
<accession>A0A7C5QDY7</accession>
<keyword evidence="4" id="KW-0804">Transcription</keyword>
<comment type="caution">
    <text evidence="7">The sequence shown here is derived from an EMBL/GenBank/DDBJ whole genome shotgun (WGS) entry which is preliminary data.</text>
</comment>
<protein>
    <submittedName>
        <fullName evidence="7">TetR/AcrR family transcriptional regulator</fullName>
    </submittedName>
</protein>
<gene>
    <name evidence="7" type="ORF">ENJ61_02230</name>
</gene>
<dbReference type="InterPro" id="IPR009057">
    <property type="entry name" value="Homeodomain-like_sf"/>
</dbReference>
<reference evidence="7" key="1">
    <citation type="journal article" date="2020" name="mSystems">
        <title>Genome- and Community-Level Interaction Insights into Carbon Utilization and Element Cycling Functions of Hydrothermarchaeota in Hydrothermal Sediment.</title>
        <authorList>
            <person name="Zhou Z."/>
            <person name="Liu Y."/>
            <person name="Xu W."/>
            <person name="Pan J."/>
            <person name="Luo Z.H."/>
            <person name="Li M."/>
        </authorList>
    </citation>
    <scope>NUCLEOTIDE SEQUENCE [LARGE SCALE GENOMIC DNA]</scope>
    <source>
        <strain evidence="7">HyVt-501</strain>
    </source>
</reference>
<dbReference type="InterPro" id="IPR050109">
    <property type="entry name" value="HTH-type_TetR-like_transc_reg"/>
</dbReference>
<evidence type="ECO:0000313" key="7">
    <source>
        <dbReference type="EMBL" id="HHJ63701.1"/>
    </source>
</evidence>
<dbReference type="PRINTS" id="PR00455">
    <property type="entry name" value="HTHTETR"/>
</dbReference>
<dbReference type="PANTHER" id="PTHR30055:SF175">
    <property type="entry name" value="HTH-TYPE TRANSCRIPTIONAL REPRESSOR KSTR2"/>
    <property type="match status" value="1"/>
</dbReference>
<keyword evidence="1" id="KW-0678">Repressor</keyword>
<evidence type="ECO:0000256" key="3">
    <source>
        <dbReference type="ARBA" id="ARBA00023125"/>
    </source>
</evidence>
<dbReference type="Gene3D" id="1.10.357.10">
    <property type="entry name" value="Tetracycline Repressor, domain 2"/>
    <property type="match status" value="1"/>
</dbReference>
<dbReference type="SUPFAM" id="SSF46689">
    <property type="entry name" value="Homeodomain-like"/>
    <property type="match status" value="1"/>
</dbReference>
<evidence type="ECO:0000256" key="5">
    <source>
        <dbReference type="PROSITE-ProRule" id="PRU00335"/>
    </source>
</evidence>
<evidence type="ECO:0000259" key="6">
    <source>
        <dbReference type="PROSITE" id="PS50977"/>
    </source>
</evidence>
<name>A0A7C5QDY7_AQUAO</name>
<dbReference type="PROSITE" id="PS50977">
    <property type="entry name" value="HTH_TETR_2"/>
    <property type="match status" value="1"/>
</dbReference>
<evidence type="ECO:0000256" key="2">
    <source>
        <dbReference type="ARBA" id="ARBA00023015"/>
    </source>
</evidence>
<evidence type="ECO:0000256" key="4">
    <source>
        <dbReference type="ARBA" id="ARBA00023163"/>
    </source>
</evidence>
<dbReference type="AlphaFoldDB" id="A0A7C5QDY7"/>
<dbReference type="InterPro" id="IPR001647">
    <property type="entry name" value="HTH_TetR"/>
</dbReference>
<feature type="non-terminal residue" evidence="7">
    <location>
        <position position="54"/>
    </location>
</feature>
<feature type="domain" description="HTH tetR-type" evidence="6">
    <location>
        <begin position="12"/>
        <end position="54"/>
    </location>
</feature>
<keyword evidence="2" id="KW-0805">Transcription regulation</keyword>